<evidence type="ECO:0000313" key="2">
    <source>
        <dbReference type="EMBL" id="GAA1810477.1"/>
    </source>
</evidence>
<evidence type="ECO:0000256" key="1">
    <source>
        <dbReference type="SAM" id="MobiDB-lite"/>
    </source>
</evidence>
<evidence type="ECO:0000313" key="3">
    <source>
        <dbReference type="Proteomes" id="UP001500218"/>
    </source>
</evidence>
<gene>
    <name evidence="2" type="ORF">GCM10009682_35160</name>
</gene>
<name>A0ABP4YDT1_9ACTN</name>
<accession>A0ABP4YDT1</accession>
<dbReference type="EMBL" id="BAAALT010000102">
    <property type="protein sequence ID" value="GAA1810477.1"/>
    <property type="molecule type" value="Genomic_DNA"/>
</dbReference>
<protein>
    <submittedName>
        <fullName evidence="2">Uncharacterized protein</fullName>
    </submittedName>
</protein>
<keyword evidence="3" id="KW-1185">Reference proteome</keyword>
<dbReference type="Proteomes" id="UP001500218">
    <property type="component" value="Unassembled WGS sequence"/>
</dbReference>
<sequence>MQADDDRVDGQLGRVGVDQAESGGQGRKAGSGHVAAPDWYVWAGRTHQMLAAPVTRGDSPGETAGVGLAL</sequence>
<organism evidence="2 3">
    <name type="scientific">Luedemannella flava</name>
    <dbReference type="NCBI Taxonomy" id="349316"/>
    <lineage>
        <taxon>Bacteria</taxon>
        <taxon>Bacillati</taxon>
        <taxon>Actinomycetota</taxon>
        <taxon>Actinomycetes</taxon>
        <taxon>Micromonosporales</taxon>
        <taxon>Micromonosporaceae</taxon>
        <taxon>Luedemannella</taxon>
    </lineage>
</organism>
<proteinExistence type="predicted"/>
<comment type="caution">
    <text evidence="2">The sequence shown here is derived from an EMBL/GenBank/DDBJ whole genome shotgun (WGS) entry which is preliminary data.</text>
</comment>
<feature type="region of interest" description="Disordered" evidence="1">
    <location>
        <begin position="1"/>
        <end position="33"/>
    </location>
</feature>
<reference evidence="3" key="1">
    <citation type="journal article" date="2019" name="Int. J. Syst. Evol. Microbiol.">
        <title>The Global Catalogue of Microorganisms (GCM) 10K type strain sequencing project: providing services to taxonomists for standard genome sequencing and annotation.</title>
        <authorList>
            <consortium name="The Broad Institute Genomics Platform"/>
            <consortium name="The Broad Institute Genome Sequencing Center for Infectious Disease"/>
            <person name="Wu L."/>
            <person name="Ma J."/>
        </authorList>
    </citation>
    <scope>NUCLEOTIDE SEQUENCE [LARGE SCALE GENOMIC DNA]</scope>
    <source>
        <strain evidence="3">JCM 13250</strain>
    </source>
</reference>